<organism evidence="2 3">
    <name type="scientific">Peptoniphilus koenoeneniae</name>
    <dbReference type="NCBI Taxonomy" id="507751"/>
    <lineage>
        <taxon>Bacteria</taxon>
        <taxon>Bacillati</taxon>
        <taxon>Bacillota</taxon>
        <taxon>Tissierellia</taxon>
        <taxon>Tissierellales</taxon>
        <taxon>Peptoniphilaceae</taxon>
        <taxon>Peptoniphilus</taxon>
    </lineage>
</organism>
<sequence length="176" mass="20811">MKAYKFEMTLRDSNPLFKNIFFCPCNISFRDFANVITRTLMWLGDREKSFYIEGPDNFEIIDMDNMNKTMGINFKTLDESIVSDFLDKNDKFVFLYGDPTPFIFDLKVLDIDYDGKNYPFLIEASNEHIIETSNGLLDYYKFLKNNDLDNSSKTFINKNFSLEEINDELSDFQFEE</sequence>
<proteinExistence type="predicted"/>
<dbReference type="Gene3D" id="3.10.290.30">
    <property type="entry name" value="MM3350-like"/>
    <property type="match status" value="1"/>
</dbReference>
<comment type="caution">
    <text evidence="2">The sequence shown here is derived from an EMBL/GenBank/DDBJ whole genome shotgun (WGS) entry which is preliminary data.</text>
</comment>
<evidence type="ECO:0000313" key="2">
    <source>
        <dbReference type="EMBL" id="MDQ0275629.1"/>
    </source>
</evidence>
<evidence type="ECO:0000313" key="3">
    <source>
        <dbReference type="Proteomes" id="UP001236559"/>
    </source>
</evidence>
<dbReference type="InterPro" id="IPR012912">
    <property type="entry name" value="Plasmid_pRiA4b_Orf3-like"/>
</dbReference>
<reference evidence="2 3" key="1">
    <citation type="submission" date="2023-07" db="EMBL/GenBank/DDBJ databases">
        <title>Genomic Encyclopedia of Type Strains, Phase IV (KMG-IV): sequencing the most valuable type-strain genomes for metagenomic binning, comparative biology and taxonomic classification.</title>
        <authorList>
            <person name="Goeker M."/>
        </authorList>
    </citation>
    <scope>NUCLEOTIDE SEQUENCE [LARGE SCALE GENOMIC DNA]</scope>
    <source>
        <strain evidence="2 3">DSM 22616</strain>
    </source>
</reference>
<dbReference type="SUPFAM" id="SSF159941">
    <property type="entry name" value="MM3350-like"/>
    <property type="match status" value="1"/>
</dbReference>
<dbReference type="Proteomes" id="UP001236559">
    <property type="component" value="Unassembled WGS sequence"/>
</dbReference>
<feature type="domain" description="Plasmid pRiA4b Orf3-like" evidence="1">
    <location>
        <begin position="2"/>
        <end position="145"/>
    </location>
</feature>
<keyword evidence="3" id="KW-1185">Reference proteome</keyword>
<dbReference type="Pfam" id="PF07929">
    <property type="entry name" value="PRiA4_ORF3"/>
    <property type="match status" value="1"/>
</dbReference>
<evidence type="ECO:0000259" key="1">
    <source>
        <dbReference type="Pfam" id="PF07929"/>
    </source>
</evidence>
<name>A0ABU0AXT7_9FIRM</name>
<dbReference type="InterPro" id="IPR024047">
    <property type="entry name" value="MM3350-like_sf"/>
</dbReference>
<dbReference type="EMBL" id="JAUSTN010000010">
    <property type="protein sequence ID" value="MDQ0275629.1"/>
    <property type="molecule type" value="Genomic_DNA"/>
</dbReference>
<accession>A0ABU0AXT7</accession>
<protein>
    <recommendedName>
        <fullName evidence="1">Plasmid pRiA4b Orf3-like domain-containing protein</fullName>
    </recommendedName>
</protein>
<dbReference type="RefSeq" id="WP_023054903.1">
    <property type="nucleotide sequence ID" value="NZ_JAUSTN010000010.1"/>
</dbReference>
<gene>
    <name evidence="2" type="ORF">J2S72_001659</name>
</gene>